<feature type="coiled-coil region" evidence="1">
    <location>
        <begin position="218"/>
        <end position="252"/>
    </location>
</feature>
<gene>
    <name evidence="3" type="ORF">NYG85_09275</name>
</gene>
<evidence type="ECO:0000313" key="4">
    <source>
        <dbReference type="Proteomes" id="UP001173801"/>
    </source>
</evidence>
<reference evidence="3" key="1">
    <citation type="submission" date="2022-08" db="EMBL/GenBank/DDBJ databases">
        <authorList>
            <person name="Wang H."/>
        </authorList>
    </citation>
    <scope>NUCLEOTIDE SEQUENCE</scope>
    <source>
        <strain evidence="3">PS10</strain>
    </source>
</reference>
<feature type="signal peptide" evidence="2">
    <location>
        <begin position="1"/>
        <end position="19"/>
    </location>
</feature>
<accession>A0ABT7HRK3</accession>
<name>A0ABT7HRK3_9BACT</name>
<evidence type="ECO:0000256" key="1">
    <source>
        <dbReference type="SAM" id="Coils"/>
    </source>
</evidence>
<comment type="caution">
    <text evidence="3">The sequence shown here is derived from an EMBL/GenBank/DDBJ whole genome shotgun (WGS) entry which is preliminary data.</text>
</comment>
<protein>
    <submittedName>
        <fullName evidence="3">Uncharacterized protein</fullName>
    </submittedName>
</protein>
<reference evidence="3" key="2">
    <citation type="journal article" date="2023" name="Microorganisms">
        <title>Isolation and Genomic Characteristics of Cat-Borne Campylobacter felis sp. nov. and Sheep-Borne Campylobacter ovis sp. nov.</title>
        <authorList>
            <person name="Wang H."/>
            <person name="Li Y."/>
            <person name="Gu Y."/>
            <person name="Zhou G."/>
            <person name="Chen X."/>
            <person name="Zhang X."/>
            <person name="Shao Z."/>
            <person name="Zhang J."/>
            <person name="Zhang M."/>
        </authorList>
    </citation>
    <scope>NUCLEOTIDE SEQUENCE</scope>
    <source>
        <strain evidence="3">PS10</strain>
    </source>
</reference>
<proteinExistence type="predicted"/>
<feature type="chain" id="PRO_5045841275" evidence="2">
    <location>
        <begin position="20"/>
        <end position="363"/>
    </location>
</feature>
<dbReference type="Proteomes" id="UP001173801">
    <property type="component" value="Unassembled WGS sequence"/>
</dbReference>
<dbReference type="RefSeq" id="WP_284938232.1">
    <property type="nucleotide sequence ID" value="NZ_JANURM010000015.1"/>
</dbReference>
<sequence>MKKLLLFVLVLAINLNAFQTENEHPPLSESTKKAIAIYKQNPNETNKNALLNTLNKSYESVILRKEQKLNSYIAQRDKTIQKWLNSVKFGKDLPFMKLDNSNNKEREKIKNAISQYQKNPKNEAILKEALSDYYDAFLNEQQIHIKQTKELKDERIKQSLEYFTSKNFNPKRQILGQNSTSLNDALAEIIASFICSGAEILPVNPELRVAERSFNANINALKKTYDENRTNKEALKNELEKAYKKLYSYRLNAISNAINRGEAGANLLFNKMQNSEFLNENFAELKSQRNLYGRIDRLICFGTNTANSDFHPRFKELSNELAKNFTKTNFTRLYQKVLLEQNAHINAINLNELVQKNLDELTK</sequence>
<evidence type="ECO:0000313" key="3">
    <source>
        <dbReference type="EMBL" id="MDL0089547.1"/>
    </source>
</evidence>
<keyword evidence="4" id="KW-1185">Reference proteome</keyword>
<keyword evidence="2" id="KW-0732">Signal</keyword>
<dbReference type="EMBL" id="JANURM010000015">
    <property type="protein sequence ID" value="MDL0089547.1"/>
    <property type="molecule type" value="Genomic_DNA"/>
</dbReference>
<evidence type="ECO:0000256" key="2">
    <source>
        <dbReference type="SAM" id="SignalP"/>
    </source>
</evidence>
<organism evidence="3 4">
    <name type="scientific">Campylobacter gastrosuis</name>
    <dbReference type="NCBI Taxonomy" id="2974576"/>
    <lineage>
        <taxon>Bacteria</taxon>
        <taxon>Pseudomonadati</taxon>
        <taxon>Campylobacterota</taxon>
        <taxon>Epsilonproteobacteria</taxon>
        <taxon>Campylobacterales</taxon>
        <taxon>Campylobacteraceae</taxon>
        <taxon>Campylobacter</taxon>
    </lineage>
</organism>
<keyword evidence="1" id="KW-0175">Coiled coil</keyword>